<evidence type="ECO:0000313" key="1">
    <source>
        <dbReference type="EMBL" id="ATF77815.1"/>
    </source>
</evidence>
<accession>A0ABM6NTL6</accession>
<evidence type="ECO:0000313" key="2">
    <source>
        <dbReference type="Proteomes" id="UP000218103"/>
    </source>
</evidence>
<keyword evidence="2" id="KW-1185">Reference proteome</keyword>
<gene>
    <name evidence="1" type="ORF">CO711_10505</name>
</gene>
<sequence length="91" mass="10951">MGNVCYASLIMHVDFDQKSVTYFRGFLKNLVKRQPSESANEVRYFLLVLRFGFAFDKYRTIYRHIGYGLPHFIKKFDFSRIRLCTCYQQFV</sequence>
<protein>
    <submittedName>
        <fullName evidence="1">Uncharacterized protein</fullName>
    </submittedName>
</protein>
<proteinExistence type="predicted"/>
<reference evidence="2" key="1">
    <citation type="submission" date="2017-09" db="EMBL/GenBank/DDBJ databases">
        <title>FDA dAtabase for Regulatory Grade micrObial Sequences (FDA-ARGOS): Supporting development and validation of Infectious Disease Dx tests.</title>
        <authorList>
            <person name="Minogue T."/>
            <person name="Wolcott M."/>
            <person name="Wasieloski L."/>
            <person name="Aguilar W."/>
            <person name="Moore D."/>
            <person name="Tallon L.J."/>
            <person name="Sadzewicz L."/>
            <person name="Ott S."/>
            <person name="Zhao X."/>
            <person name="Nagaraj S."/>
            <person name="Vavikolanu K."/>
            <person name="Aluvathingal J."/>
            <person name="Nadendla S."/>
            <person name="Sichtig H."/>
        </authorList>
    </citation>
    <scope>NUCLEOTIDE SEQUENCE [LARGE SCALE GENOMIC DNA]</scope>
    <source>
        <strain evidence="2">FDAARGOS_388</strain>
    </source>
</reference>
<dbReference type="EMBL" id="CP023518">
    <property type="protein sequence ID" value="ATF77815.1"/>
    <property type="molecule type" value="Genomic_DNA"/>
</dbReference>
<name>A0ABM6NTL6_BURCE</name>
<organism evidence="1 2">
    <name type="scientific">Burkholderia cepacia</name>
    <name type="common">Pseudomonas cepacia</name>
    <dbReference type="NCBI Taxonomy" id="292"/>
    <lineage>
        <taxon>Bacteria</taxon>
        <taxon>Pseudomonadati</taxon>
        <taxon>Pseudomonadota</taxon>
        <taxon>Betaproteobacteria</taxon>
        <taxon>Burkholderiales</taxon>
        <taxon>Burkholderiaceae</taxon>
        <taxon>Burkholderia</taxon>
        <taxon>Burkholderia cepacia complex</taxon>
    </lineage>
</organism>
<dbReference type="Proteomes" id="UP000218103">
    <property type="component" value="Chromosome 1"/>
</dbReference>